<reference evidence="13" key="1">
    <citation type="submission" date="2022-03" db="EMBL/GenBank/DDBJ databases">
        <authorList>
            <person name="Sayadi A."/>
        </authorList>
    </citation>
    <scope>NUCLEOTIDE SEQUENCE</scope>
</reference>
<keyword evidence="9" id="KW-0472">Membrane</keyword>
<evidence type="ECO:0000256" key="9">
    <source>
        <dbReference type="ARBA" id="ARBA00023136"/>
    </source>
</evidence>
<evidence type="ECO:0000256" key="12">
    <source>
        <dbReference type="RuleBase" id="RU000679"/>
    </source>
</evidence>
<evidence type="ECO:0000256" key="4">
    <source>
        <dbReference type="ARBA" id="ARBA00022461"/>
    </source>
</evidence>
<keyword evidence="14" id="KW-1185">Reference proteome</keyword>
<dbReference type="Gene3D" id="2.60.470.10">
    <property type="entry name" value="Acid-sensing ion channels like domains"/>
    <property type="match status" value="1"/>
</dbReference>
<evidence type="ECO:0000256" key="8">
    <source>
        <dbReference type="ARBA" id="ARBA00023065"/>
    </source>
</evidence>
<dbReference type="GO" id="GO:0015280">
    <property type="term" value="F:ligand-gated sodium channel activity"/>
    <property type="evidence" value="ECO:0007669"/>
    <property type="project" value="TreeGrafter"/>
</dbReference>
<gene>
    <name evidence="13" type="ORF">ACAOBT_LOCUS2797</name>
</gene>
<keyword evidence="5 12" id="KW-0812">Transmembrane</keyword>
<dbReference type="OrthoDB" id="8188903at2759"/>
<dbReference type="PANTHER" id="PTHR11690">
    <property type="entry name" value="AMILORIDE-SENSITIVE SODIUM CHANNEL-RELATED"/>
    <property type="match status" value="1"/>
</dbReference>
<evidence type="ECO:0000256" key="11">
    <source>
        <dbReference type="ARBA" id="ARBA00023303"/>
    </source>
</evidence>
<comment type="similarity">
    <text evidence="2 12">Belongs to the amiloride-sensitive sodium channel (TC 1.A.6) family.</text>
</comment>
<sequence length="226" mass="26398">MSDTVYYTGSCYSCNPECESCSKMNLTKLVAKYRKPCEKIIGDCRWYSKHFDCCKKFLPLETEYGICYSFNSLHTTPSHIMKMNKSTGPGKLWMKAFEDVRLFFHAPEDVPFINTAPDQRADIMLGDSFNISIKVIEISNADEIKNLDVEKRGCKFPWENEGLLVHKHYSYSTCVVQCHAENHIKLCNCTHHLMPYYSKIMKNFWSPDPKNFLFPQFRLSYFNNIN</sequence>
<keyword evidence="4 12" id="KW-0894">Sodium channel</keyword>
<keyword evidence="10 12" id="KW-0739">Sodium transport</keyword>
<evidence type="ECO:0000313" key="14">
    <source>
        <dbReference type="Proteomes" id="UP001152888"/>
    </source>
</evidence>
<comment type="subcellular location">
    <subcellularLocation>
        <location evidence="1">Membrane</location>
        <topology evidence="1">Multi-pass membrane protein</topology>
    </subcellularLocation>
</comment>
<organism evidence="13 14">
    <name type="scientific">Acanthoscelides obtectus</name>
    <name type="common">Bean weevil</name>
    <name type="synonym">Bruchus obtectus</name>
    <dbReference type="NCBI Taxonomy" id="200917"/>
    <lineage>
        <taxon>Eukaryota</taxon>
        <taxon>Metazoa</taxon>
        <taxon>Ecdysozoa</taxon>
        <taxon>Arthropoda</taxon>
        <taxon>Hexapoda</taxon>
        <taxon>Insecta</taxon>
        <taxon>Pterygota</taxon>
        <taxon>Neoptera</taxon>
        <taxon>Endopterygota</taxon>
        <taxon>Coleoptera</taxon>
        <taxon>Polyphaga</taxon>
        <taxon>Cucujiformia</taxon>
        <taxon>Chrysomeloidea</taxon>
        <taxon>Chrysomelidae</taxon>
        <taxon>Bruchinae</taxon>
        <taxon>Bruchini</taxon>
        <taxon>Acanthoscelides</taxon>
    </lineage>
</organism>
<accession>A0A9P0NTT1</accession>
<dbReference type="PANTHER" id="PTHR11690:SF184">
    <property type="entry name" value="PICKPOCKET 31"/>
    <property type="match status" value="1"/>
</dbReference>
<dbReference type="GO" id="GO:0005886">
    <property type="term" value="C:plasma membrane"/>
    <property type="evidence" value="ECO:0007669"/>
    <property type="project" value="TreeGrafter"/>
</dbReference>
<comment type="caution">
    <text evidence="13">The sequence shown here is derived from an EMBL/GenBank/DDBJ whole genome shotgun (WGS) entry which is preliminary data.</text>
</comment>
<keyword evidence="7" id="KW-0915">Sodium</keyword>
<keyword evidence="11 12" id="KW-0407">Ion channel</keyword>
<evidence type="ECO:0000256" key="2">
    <source>
        <dbReference type="ARBA" id="ARBA00007193"/>
    </source>
</evidence>
<evidence type="ECO:0000313" key="13">
    <source>
        <dbReference type="EMBL" id="CAH1958704.1"/>
    </source>
</evidence>
<dbReference type="AlphaFoldDB" id="A0A9P0NTT1"/>
<evidence type="ECO:0000256" key="1">
    <source>
        <dbReference type="ARBA" id="ARBA00004141"/>
    </source>
</evidence>
<dbReference type="EMBL" id="CAKOFQ010006678">
    <property type="protein sequence ID" value="CAH1958704.1"/>
    <property type="molecule type" value="Genomic_DNA"/>
</dbReference>
<proteinExistence type="inferred from homology"/>
<dbReference type="Pfam" id="PF00858">
    <property type="entry name" value="ASC"/>
    <property type="match status" value="1"/>
</dbReference>
<keyword evidence="6" id="KW-1133">Transmembrane helix</keyword>
<evidence type="ECO:0000256" key="7">
    <source>
        <dbReference type="ARBA" id="ARBA00023053"/>
    </source>
</evidence>
<keyword evidence="3 12" id="KW-0813">Transport</keyword>
<name>A0A9P0NTT1_ACAOB</name>
<protein>
    <submittedName>
        <fullName evidence="13">Uncharacterized protein</fullName>
    </submittedName>
</protein>
<evidence type="ECO:0000256" key="3">
    <source>
        <dbReference type="ARBA" id="ARBA00022448"/>
    </source>
</evidence>
<dbReference type="Proteomes" id="UP001152888">
    <property type="component" value="Unassembled WGS sequence"/>
</dbReference>
<dbReference type="InterPro" id="IPR001873">
    <property type="entry name" value="ENaC"/>
</dbReference>
<evidence type="ECO:0000256" key="6">
    <source>
        <dbReference type="ARBA" id="ARBA00022989"/>
    </source>
</evidence>
<keyword evidence="8 12" id="KW-0406">Ion transport</keyword>
<evidence type="ECO:0000256" key="10">
    <source>
        <dbReference type="ARBA" id="ARBA00023201"/>
    </source>
</evidence>
<evidence type="ECO:0000256" key="5">
    <source>
        <dbReference type="ARBA" id="ARBA00022692"/>
    </source>
</evidence>